<organism evidence="1 2">
    <name type="scientific">Puccinia sorghi</name>
    <dbReference type="NCBI Taxonomy" id="27349"/>
    <lineage>
        <taxon>Eukaryota</taxon>
        <taxon>Fungi</taxon>
        <taxon>Dikarya</taxon>
        <taxon>Basidiomycota</taxon>
        <taxon>Pucciniomycotina</taxon>
        <taxon>Pucciniomycetes</taxon>
        <taxon>Pucciniales</taxon>
        <taxon>Pucciniaceae</taxon>
        <taxon>Puccinia</taxon>
    </lineage>
</organism>
<evidence type="ECO:0000313" key="1">
    <source>
        <dbReference type="EMBL" id="KNZ62450.1"/>
    </source>
</evidence>
<proteinExistence type="predicted"/>
<reference evidence="1 2" key="1">
    <citation type="submission" date="2015-08" db="EMBL/GenBank/DDBJ databases">
        <title>Next Generation Sequencing and Analysis of the Genome of Puccinia sorghi L Schw, the Causal Agent of Maize Common Rust.</title>
        <authorList>
            <person name="Rochi L."/>
            <person name="Burguener G."/>
            <person name="Darino M."/>
            <person name="Turjanski A."/>
            <person name="Kreff E."/>
            <person name="Dieguez M.J."/>
            <person name="Sacco F."/>
        </authorList>
    </citation>
    <scope>NUCLEOTIDE SEQUENCE [LARGE SCALE GENOMIC DNA]</scope>
    <source>
        <strain evidence="1 2">RO10H11247</strain>
    </source>
</reference>
<gene>
    <name evidence="1" type="ORF">VP01_1268g4</name>
</gene>
<sequence>MSPALVSFPQTKPQPVVIAKSSYLRMFLGYFWKIDFNISVHNFYLAYSGYGLDWCVLVSYHRKGYNLQEQAAVGQCLVTFTGV</sequence>
<dbReference type="EMBL" id="LAVV01002987">
    <property type="protein sequence ID" value="KNZ62450.1"/>
    <property type="molecule type" value="Genomic_DNA"/>
</dbReference>
<dbReference type="AlphaFoldDB" id="A0A0L6VQJ1"/>
<evidence type="ECO:0000313" key="2">
    <source>
        <dbReference type="Proteomes" id="UP000037035"/>
    </source>
</evidence>
<dbReference type="VEuPathDB" id="FungiDB:VP01_1268g4"/>
<accession>A0A0L6VQJ1</accession>
<protein>
    <submittedName>
        <fullName evidence="1">Uncharacterized protein</fullName>
    </submittedName>
</protein>
<name>A0A0L6VQJ1_9BASI</name>
<keyword evidence="2" id="KW-1185">Reference proteome</keyword>
<comment type="caution">
    <text evidence="1">The sequence shown here is derived from an EMBL/GenBank/DDBJ whole genome shotgun (WGS) entry which is preliminary data.</text>
</comment>
<dbReference type="Proteomes" id="UP000037035">
    <property type="component" value="Unassembled WGS sequence"/>
</dbReference>